<evidence type="ECO:0000259" key="1">
    <source>
        <dbReference type="Pfam" id="PF25298"/>
    </source>
</evidence>
<protein>
    <recommendedName>
        <fullName evidence="1">FP protein C-terminal domain-containing protein</fullName>
    </recommendedName>
</protein>
<evidence type="ECO:0000313" key="3">
    <source>
        <dbReference type="Proteomes" id="UP001153714"/>
    </source>
</evidence>
<reference evidence="2" key="2">
    <citation type="submission" date="2022-10" db="EMBL/GenBank/DDBJ databases">
        <authorList>
            <consortium name="ENA_rothamsted_submissions"/>
            <consortium name="culmorum"/>
            <person name="King R."/>
        </authorList>
    </citation>
    <scope>NUCLEOTIDE SEQUENCE</scope>
</reference>
<dbReference type="InterPro" id="IPR057251">
    <property type="entry name" value="FP_C"/>
</dbReference>
<organism evidence="2 3">
    <name type="scientific">Diatraea saccharalis</name>
    <name type="common">sugarcane borer</name>
    <dbReference type="NCBI Taxonomy" id="40085"/>
    <lineage>
        <taxon>Eukaryota</taxon>
        <taxon>Metazoa</taxon>
        <taxon>Ecdysozoa</taxon>
        <taxon>Arthropoda</taxon>
        <taxon>Hexapoda</taxon>
        <taxon>Insecta</taxon>
        <taxon>Pterygota</taxon>
        <taxon>Neoptera</taxon>
        <taxon>Endopterygota</taxon>
        <taxon>Lepidoptera</taxon>
        <taxon>Glossata</taxon>
        <taxon>Ditrysia</taxon>
        <taxon>Pyraloidea</taxon>
        <taxon>Crambidae</taxon>
        <taxon>Crambinae</taxon>
        <taxon>Diatraea</taxon>
    </lineage>
</organism>
<dbReference type="OrthoDB" id="8196581at2759"/>
<keyword evidence="3" id="KW-1185">Reference proteome</keyword>
<feature type="domain" description="FP protein C-terminal" evidence="1">
    <location>
        <begin position="128"/>
        <end position="162"/>
    </location>
</feature>
<name>A0A9N9WB14_9NEOP</name>
<accession>A0A9N9WB14</accession>
<reference evidence="2" key="1">
    <citation type="submission" date="2021-12" db="EMBL/GenBank/DDBJ databases">
        <authorList>
            <person name="King R."/>
        </authorList>
    </citation>
    <scope>NUCLEOTIDE SEQUENCE</scope>
</reference>
<proteinExistence type="predicted"/>
<sequence length="162" mass="18297">MHLKDNIKDQGFRLGQVKQQSRQSNIELQCVTEYKSENLLQIIAALGKTVGCVLDNGMILNYTRTAKVNRSSTRRRSIIVQLALVRLRDQLLASTISYNKANPKNKLNSSHLGLNGKPSPVFIAEHLSPTNKALHAAARLTAKEKEYKFVWVRNGKVFLRKN</sequence>
<dbReference type="EMBL" id="OU893344">
    <property type="protein sequence ID" value="CAG9784930.1"/>
    <property type="molecule type" value="Genomic_DNA"/>
</dbReference>
<dbReference type="AlphaFoldDB" id="A0A9N9WB14"/>
<gene>
    <name evidence="2" type="ORF">DIATSA_LOCUS2992</name>
</gene>
<dbReference type="Pfam" id="PF25298">
    <property type="entry name" value="Baculo_FP_2nd"/>
    <property type="match status" value="1"/>
</dbReference>
<dbReference type="Proteomes" id="UP001153714">
    <property type="component" value="Chromosome 13"/>
</dbReference>
<evidence type="ECO:0000313" key="2">
    <source>
        <dbReference type="EMBL" id="CAG9784930.1"/>
    </source>
</evidence>